<reference evidence="2 3" key="1">
    <citation type="journal article" date="2016" name="PLoS Pathog.">
        <title>Biosynthesis of antibiotic leucinostatins in bio-control fungus Purpureocillium lilacinum and their inhibition on phytophthora revealed by genome mining.</title>
        <authorList>
            <person name="Wang G."/>
            <person name="Liu Z."/>
            <person name="Lin R."/>
            <person name="Li E."/>
            <person name="Mao Z."/>
            <person name="Ling J."/>
            <person name="Yang Y."/>
            <person name="Yin W.B."/>
            <person name="Xie B."/>
        </authorList>
    </citation>
    <scope>NUCLEOTIDE SEQUENCE [LARGE SCALE GENOMIC DNA]</scope>
    <source>
        <strain evidence="2">170</strain>
    </source>
</reference>
<protein>
    <submittedName>
        <fullName evidence="2">Uncharacterized protein</fullName>
    </submittedName>
</protein>
<feature type="region of interest" description="Disordered" evidence="1">
    <location>
        <begin position="31"/>
        <end position="52"/>
    </location>
</feature>
<evidence type="ECO:0000313" key="2">
    <source>
        <dbReference type="EMBL" id="OAQ62440.1"/>
    </source>
</evidence>
<name>A0A179FAV9_METCM</name>
<accession>A0A179FAV9</accession>
<gene>
    <name evidence="2" type="ORF">VFPPC_16658</name>
</gene>
<organism evidence="2 3">
    <name type="scientific">Pochonia chlamydosporia 170</name>
    <dbReference type="NCBI Taxonomy" id="1380566"/>
    <lineage>
        <taxon>Eukaryota</taxon>
        <taxon>Fungi</taxon>
        <taxon>Dikarya</taxon>
        <taxon>Ascomycota</taxon>
        <taxon>Pezizomycotina</taxon>
        <taxon>Sordariomycetes</taxon>
        <taxon>Hypocreomycetidae</taxon>
        <taxon>Hypocreales</taxon>
        <taxon>Clavicipitaceae</taxon>
        <taxon>Pochonia</taxon>
    </lineage>
</organism>
<comment type="caution">
    <text evidence="2">The sequence shown here is derived from an EMBL/GenBank/DDBJ whole genome shotgun (WGS) entry which is preliminary data.</text>
</comment>
<proteinExistence type="predicted"/>
<dbReference type="AlphaFoldDB" id="A0A179FAV9"/>
<dbReference type="KEGG" id="pchm:VFPPC_16658"/>
<sequence length="52" mass="5826">MSRLWFSCHHIVNQGDVAATASIQTAMTNWQNPRVIPQTKSTGPTMEQNPEN</sequence>
<keyword evidence="3" id="KW-1185">Reference proteome</keyword>
<evidence type="ECO:0000256" key="1">
    <source>
        <dbReference type="SAM" id="MobiDB-lite"/>
    </source>
</evidence>
<dbReference type="GeneID" id="28858405"/>
<dbReference type="EMBL" id="LSBJ02000007">
    <property type="protein sequence ID" value="OAQ62440.1"/>
    <property type="molecule type" value="Genomic_DNA"/>
</dbReference>
<dbReference type="Proteomes" id="UP000078397">
    <property type="component" value="Unassembled WGS sequence"/>
</dbReference>
<evidence type="ECO:0000313" key="3">
    <source>
        <dbReference type="Proteomes" id="UP000078397"/>
    </source>
</evidence>
<dbReference type="RefSeq" id="XP_018140144.1">
    <property type="nucleotide sequence ID" value="XM_018294411.1"/>
</dbReference>